<evidence type="ECO:0000313" key="5">
    <source>
        <dbReference type="EMBL" id="MBJ6360678.1"/>
    </source>
</evidence>
<dbReference type="SMART" id="SM00342">
    <property type="entry name" value="HTH_ARAC"/>
    <property type="match status" value="1"/>
</dbReference>
<dbReference type="InterPro" id="IPR018060">
    <property type="entry name" value="HTH_AraC"/>
</dbReference>
<dbReference type="Gene3D" id="2.60.120.280">
    <property type="entry name" value="Regulatory protein AraC"/>
    <property type="match status" value="1"/>
</dbReference>
<dbReference type="SUPFAM" id="SSF46689">
    <property type="entry name" value="Homeodomain-like"/>
    <property type="match status" value="2"/>
</dbReference>
<dbReference type="RefSeq" id="WP_199018232.1">
    <property type="nucleotide sequence ID" value="NZ_JAELUP010000013.1"/>
</dbReference>
<evidence type="ECO:0000256" key="3">
    <source>
        <dbReference type="ARBA" id="ARBA00023163"/>
    </source>
</evidence>
<evidence type="ECO:0000256" key="1">
    <source>
        <dbReference type="ARBA" id="ARBA00023015"/>
    </source>
</evidence>
<name>A0A934J395_9BACL</name>
<dbReference type="InterPro" id="IPR003313">
    <property type="entry name" value="AraC-bd"/>
</dbReference>
<reference evidence="5" key="1">
    <citation type="submission" date="2020-12" db="EMBL/GenBank/DDBJ databases">
        <authorList>
            <person name="Huq M.A."/>
        </authorList>
    </citation>
    <scope>NUCLEOTIDE SEQUENCE</scope>
    <source>
        <strain evidence="5">MAHUQ-46</strain>
    </source>
</reference>
<organism evidence="5 6">
    <name type="scientific">Paenibacillus roseus</name>
    <dbReference type="NCBI Taxonomy" id="2798579"/>
    <lineage>
        <taxon>Bacteria</taxon>
        <taxon>Bacillati</taxon>
        <taxon>Bacillota</taxon>
        <taxon>Bacilli</taxon>
        <taxon>Bacillales</taxon>
        <taxon>Paenibacillaceae</taxon>
        <taxon>Paenibacillus</taxon>
    </lineage>
</organism>
<dbReference type="PROSITE" id="PS00041">
    <property type="entry name" value="HTH_ARAC_FAMILY_1"/>
    <property type="match status" value="1"/>
</dbReference>
<keyword evidence="2" id="KW-0238">DNA-binding</keyword>
<evidence type="ECO:0000313" key="6">
    <source>
        <dbReference type="Proteomes" id="UP000640274"/>
    </source>
</evidence>
<dbReference type="PANTHER" id="PTHR43280:SF2">
    <property type="entry name" value="HTH-TYPE TRANSCRIPTIONAL REGULATOR EXSA"/>
    <property type="match status" value="1"/>
</dbReference>
<sequence>MTSLGGWINQPPIERPHGFNDFQWLQTTSGKGLLRISDREMTVSPGQGFLLLPNEAHAYRPLVEPWGLRWITFSGNHAAQILKDLDLFKSEVFYLSNPDGTLKHLQEMILLQSNPHPSTGLEVSAEVYALLLDVYRYGSRTELRSRKQQMDVLAPVLRYMEQHYSRLITLAELAGLLQVSPQHICVLFQQSLGVRPIEYLTRIRIRKAKELLLLQPDAEVKSISVQVGYEHPSYFIKMFKRQEGLTPTAFRSIRLNAF</sequence>
<gene>
    <name evidence="5" type="ORF">JFN88_05000</name>
</gene>
<keyword evidence="1" id="KW-0805">Transcription regulation</keyword>
<evidence type="ECO:0000256" key="2">
    <source>
        <dbReference type="ARBA" id="ARBA00023125"/>
    </source>
</evidence>
<dbReference type="Pfam" id="PF02311">
    <property type="entry name" value="AraC_binding"/>
    <property type="match status" value="1"/>
</dbReference>
<proteinExistence type="predicted"/>
<dbReference type="EMBL" id="JAELUP010000013">
    <property type="protein sequence ID" value="MBJ6360678.1"/>
    <property type="molecule type" value="Genomic_DNA"/>
</dbReference>
<dbReference type="PRINTS" id="PR00032">
    <property type="entry name" value="HTHARAC"/>
</dbReference>
<dbReference type="Pfam" id="PF12833">
    <property type="entry name" value="HTH_18"/>
    <property type="match status" value="1"/>
</dbReference>
<dbReference type="InterPro" id="IPR009057">
    <property type="entry name" value="Homeodomain-like_sf"/>
</dbReference>
<dbReference type="GO" id="GO:0043565">
    <property type="term" value="F:sequence-specific DNA binding"/>
    <property type="evidence" value="ECO:0007669"/>
    <property type="project" value="InterPro"/>
</dbReference>
<comment type="caution">
    <text evidence="5">The sequence shown here is derived from an EMBL/GenBank/DDBJ whole genome shotgun (WGS) entry which is preliminary data.</text>
</comment>
<protein>
    <submittedName>
        <fullName evidence="5">AraC family transcriptional regulator</fullName>
    </submittedName>
</protein>
<dbReference type="SUPFAM" id="SSF51215">
    <property type="entry name" value="Regulatory protein AraC"/>
    <property type="match status" value="1"/>
</dbReference>
<dbReference type="Gene3D" id="1.10.10.60">
    <property type="entry name" value="Homeodomain-like"/>
    <property type="match status" value="2"/>
</dbReference>
<dbReference type="AlphaFoldDB" id="A0A934J395"/>
<dbReference type="InterPro" id="IPR018062">
    <property type="entry name" value="HTH_AraC-typ_CS"/>
</dbReference>
<dbReference type="InterPro" id="IPR037923">
    <property type="entry name" value="HTH-like"/>
</dbReference>
<dbReference type="InterPro" id="IPR020449">
    <property type="entry name" value="Tscrpt_reg_AraC-type_HTH"/>
</dbReference>
<feature type="domain" description="HTH araC/xylS-type" evidence="4">
    <location>
        <begin position="154"/>
        <end position="253"/>
    </location>
</feature>
<accession>A0A934J395</accession>
<keyword evidence="6" id="KW-1185">Reference proteome</keyword>
<dbReference type="GO" id="GO:0003700">
    <property type="term" value="F:DNA-binding transcription factor activity"/>
    <property type="evidence" value="ECO:0007669"/>
    <property type="project" value="InterPro"/>
</dbReference>
<dbReference type="PROSITE" id="PS01124">
    <property type="entry name" value="HTH_ARAC_FAMILY_2"/>
    <property type="match status" value="1"/>
</dbReference>
<evidence type="ECO:0000259" key="4">
    <source>
        <dbReference type="PROSITE" id="PS01124"/>
    </source>
</evidence>
<keyword evidence="3" id="KW-0804">Transcription</keyword>
<dbReference type="Proteomes" id="UP000640274">
    <property type="component" value="Unassembled WGS sequence"/>
</dbReference>
<dbReference type="PANTHER" id="PTHR43280">
    <property type="entry name" value="ARAC-FAMILY TRANSCRIPTIONAL REGULATOR"/>
    <property type="match status" value="1"/>
</dbReference>